<comment type="caution">
    <text evidence="1">The sequence shown here is derived from an EMBL/GenBank/DDBJ whole genome shotgun (WGS) entry which is preliminary data.</text>
</comment>
<dbReference type="AlphaFoldDB" id="A0A4Y8AW89"/>
<protein>
    <recommendedName>
        <fullName evidence="3">Lipoprotein</fullName>
    </recommendedName>
</protein>
<evidence type="ECO:0000313" key="1">
    <source>
        <dbReference type="EMBL" id="TEW76806.1"/>
    </source>
</evidence>
<name>A0A4Y8AW89_9FLAO</name>
<reference evidence="1 2" key="1">
    <citation type="journal article" date="2011" name="J. Microbiol.">
        <title>Gramella jeungdoensis sp. nov., isolated from a solar saltern in Korea.</title>
        <authorList>
            <person name="Joung Y."/>
            <person name="Kim H."/>
            <person name="Jang T."/>
            <person name="Ahn T.S."/>
            <person name="Joh K."/>
        </authorList>
    </citation>
    <scope>NUCLEOTIDE SEQUENCE [LARGE SCALE GENOMIC DNA]</scope>
    <source>
        <strain evidence="1 2">KCTC 23123</strain>
    </source>
</reference>
<proteinExistence type="predicted"/>
<evidence type="ECO:0008006" key="3">
    <source>
        <dbReference type="Google" id="ProtNLM"/>
    </source>
</evidence>
<accession>A0A4Y8AW89</accession>
<gene>
    <name evidence="1" type="ORF">E2488_02870</name>
</gene>
<dbReference type="PROSITE" id="PS51257">
    <property type="entry name" value="PROKAR_LIPOPROTEIN"/>
    <property type="match status" value="1"/>
</dbReference>
<sequence length="190" mass="21593">MKQLSLILILSVLFISCDKNNDDKDVGSNNVVLLKVDYLTNTFEGGKVLKFSESTSFTISSKYNSPGDFGSVALYYEELNKKLFEGTIIWMGLGEMSYPSSMDLPAHFSKTDTNVTLPDTEMFKRIMYTENAYYPDSINYESLWNAINNLRIVSSCRNSNPHEKVQLFLYTPSLGVGDPADWDWFVILRS</sequence>
<dbReference type="RefSeq" id="WP_134246816.1">
    <property type="nucleotide sequence ID" value="NZ_SNQI01000001.1"/>
</dbReference>
<dbReference type="EMBL" id="SNQI01000001">
    <property type="protein sequence ID" value="TEW76806.1"/>
    <property type="molecule type" value="Genomic_DNA"/>
</dbReference>
<evidence type="ECO:0000313" key="2">
    <source>
        <dbReference type="Proteomes" id="UP000298517"/>
    </source>
</evidence>
<dbReference type="OrthoDB" id="1339516at2"/>
<organism evidence="1 2">
    <name type="scientific">Gramella jeungdoensis</name>
    <dbReference type="NCBI Taxonomy" id="708091"/>
    <lineage>
        <taxon>Bacteria</taxon>
        <taxon>Pseudomonadati</taxon>
        <taxon>Bacteroidota</taxon>
        <taxon>Flavobacteriia</taxon>
        <taxon>Flavobacteriales</taxon>
        <taxon>Flavobacteriaceae</taxon>
        <taxon>Christiangramia</taxon>
    </lineage>
</organism>
<dbReference type="Proteomes" id="UP000298517">
    <property type="component" value="Unassembled WGS sequence"/>
</dbReference>
<keyword evidence="2" id="KW-1185">Reference proteome</keyword>